<dbReference type="PRINTS" id="PR00154">
    <property type="entry name" value="AMPBINDING"/>
</dbReference>
<evidence type="ECO:0000256" key="2">
    <source>
        <dbReference type="ARBA" id="ARBA00022450"/>
    </source>
</evidence>
<comment type="caution">
    <text evidence="4">The sequence shown here is derived from an EMBL/GenBank/DDBJ whole genome shotgun (WGS) entry which is preliminary data.</text>
</comment>
<evidence type="ECO:0000313" key="4">
    <source>
        <dbReference type="EMBL" id="KTT63744.1"/>
    </source>
</evidence>
<dbReference type="FunFam" id="3.40.50.980:FF:000002">
    <property type="entry name" value="Enterobactin synthetase component F"/>
    <property type="match status" value="1"/>
</dbReference>
<evidence type="ECO:0000313" key="5">
    <source>
        <dbReference type="Proteomes" id="UP000072867"/>
    </source>
</evidence>
<dbReference type="Proteomes" id="UP000072867">
    <property type="component" value="Unassembled WGS sequence"/>
</dbReference>
<dbReference type="EMBL" id="LDTD01000221">
    <property type="protein sequence ID" value="KTT63744.1"/>
    <property type="molecule type" value="Genomic_DNA"/>
</dbReference>
<dbReference type="GO" id="GO:0031177">
    <property type="term" value="F:phosphopantetheine binding"/>
    <property type="evidence" value="ECO:0007669"/>
    <property type="project" value="TreeGrafter"/>
</dbReference>
<dbReference type="PANTHER" id="PTHR45527">
    <property type="entry name" value="NONRIBOSOMAL PEPTIDE SYNTHETASE"/>
    <property type="match status" value="1"/>
</dbReference>
<protein>
    <recommendedName>
        <fullName evidence="3">AMP-dependent synthetase/ligase domain-containing protein</fullName>
    </recommendedName>
</protein>
<dbReference type="InterPro" id="IPR020845">
    <property type="entry name" value="AMP-binding_CS"/>
</dbReference>
<dbReference type="SUPFAM" id="SSF56801">
    <property type="entry name" value="Acetyl-CoA synthetase-like"/>
    <property type="match status" value="1"/>
</dbReference>
<dbReference type="GO" id="GO:0044550">
    <property type="term" value="P:secondary metabolite biosynthetic process"/>
    <property type="evidence" value="ECO:0007669"/>
    <property type="project" value="TreeGrafter"/>
</dbReference>
<feature type="domain" description="AMP-dependent synthetase/ligase" evidence="3">
    <location>
        <begin position="29"/>
        <end position="234"/>
    </location>
</feature>
<dbReference type="AlphaFoldDB" id="A0A147HR37"/>
<organism evidence="4 5">
    <name type="scientific">Sphingomonas sanguinis</name>
    <dbReference type="NCBI Taxonomy" id="33051"/>
    <lineage>
        <taxon>Bacteria</taxon>
        <taxon>Pseudomonadati</taxon>
        <taxon>Pseudomonadota</taxon>
        <taxon>Alphaproteobacteria</taxon>
        <taxon>Sphingomonadales</taxon>
        <taxon>Sphingomonadaceae</taxon>
        <taxon>Sphingomonas</taxon>
    </lineage>
</organism>
<feature type="non-terminal residue" evidence="4">
    <location>
        <position position="1"/>
    </location>
</feature>
<dbReference type="Pfam" id="PF00501">
    <property type="entry name" value="AMP-binding"/>
    <property type="match status" value="1"/>
</dbReference>
<comment type="cofactor">
    <cofactor evidence="1">
        <name>pantetheine 4'-phosphate</name>
        <dbReference type="ChEBI" id="CHEBI:47942"/>
    </cofactor>
</comment>
<dbReference type="InterPro" id="IPR020459">
    <property type="entry name" value="AMP-binding"/>
</dbReference>
<sequence length="234" mass="25472">RLDAACTGPDTVAVIDLAGDAGLWASRPATSPDPQTLGLTSRNLAYIIYTSGSTGTPKGVMVEHGNVVRLFAQTQARYGFCARDVWTLFHSVAFDFSVWEIWGALLYGGRLVVIPQPVSRAPADFYRLVCDEGVTVLNQTPSAFKNLIAAQEGNNPATHCLRYVIFGGEKLEPAMLTPWWDKAQNRQTQLVNMYGITETTVHVTCRPLDPCDAGEAGTSPIGRPIGDLRVYLLD</sequence>
<name>A0A147HR37_9SPHN</name>
<dbReference type="PROSITE" id="PS00455">
    <property type="entry name" value="AMP_BINDING"/>
    <property type="match status" value="1"/>
</dbReference>
<evidence type="ECO:0000259" key="3">
    <source>
        <dbReference type="Pfam" id="PF00501"/>
    </source>
</evidence>
<dbReference type="Gene3D" id="3.40.50.12780">
    <property type="entry name" value="N-terminal domain of ligase-like"/>
    <property type="match status" value="1"/>
</dbReference>
<dbReference type="GO" id="GO:0005829">
    <property type="term" value="C:cytosol"/>
    <property type="evidence" value="ECO:0007669"/>
    <property type="project" value="TreeGrafter"/>
</dbReference>
<reference evidence="4 5" key="1">
    <citation type="journal article" date="2016" name="Front. Microbiol.">
        <title>Genomic Resource of Rice Seed Associated Bacteria.</title>
        <authorList>
            <person name="Midha S."/>
            <person name="Bansal K."/>
            <person name="Sharma S."/>
            <person name="Kumar N."/>
            <person name="Patil P.P."/>
            <person name="Chaudhry V."/>
            <person name="Patil P.B."/>
        </authorList>
    </citation>
    <scope>NUCLEOTIDE SEQUENCE [LARGE SCALE GENOMIC DNA]</scope>
    <source>
        <strain evidence="4 5">NS319</strain>
    </source>
</reference>
<feature type="non-terminal residue" evidence="4">
    <location>
        <position position="234"/>
    </location>
</feature>
<dbReference type="GO" id="GO:0043041">
    <property type="term" value="P:amino acid activation for nonribosomal peptide biosynthetic process"/>
    <property type="evidence" value="ECO:0007669"/>
    <property type="project" value="TreeGrafter"/>
</dbReference>
<keyword evidence="2" id="KW-0596">Phosphopantetheine</keyword>
<dbReference type="InterPro" id="IPR042099">
    <property type="entry name" value="ANL_N_sf"/>
</dbReference>
<accession>A0A147HR37</accession>
<evidence type="ECO:0000256" key="1">
    <source>
        <dbReference type="ARBA" id="ARBA00001957"/>
    </source>
</evidence>
<gene>
    <name evidence="4" type="ORF">NS319_18920</name>
</gene>
<dbReference type="InterPro" id="IPR000873">
    <property type="entry name" value="AMP-dep_synth/lig_dom"/>
</dbReference>
<proteinExistence type="predicted"/>
<dbReference type="PANTHER" id="PTHR45527:SF14">
    <property type="entry name" value="PLIPASTATIN SYNTHASE SUBUNIT B"/>
    <property type="match status" value="1"/>
</dbReference>